<keyword evidence="1 6" id="KW-0963">Cytoplasm</keyword>
<comment type="catalytic activity">
    <reaction evidence="6">
        <text>adenosine(1618) in 23S rRNA + S-adenosyl-L-methionine = N(6)-methyladenosine(1618) in 23S rRNA + S-adenosyl-L-homocysteine + H(+)</text>
        <dbReference type="Rhea" id="RHEA:16497"/>
        <dbReference type="Rhea" id="RHEA-COMP:10229"/>
        <dbReference type="Rhea" id="RHEA-COMP:10231"/>
        <dbReference type="ChEBI" id="CHEBI:15378"/>
        <dbReference type="ChEBI" id="CHEBI:57856"/>
        <dbReference type="ChEBI" id="CHEBI:59789"/>
        <dbReference type="ChEBI" id="CHEBI:74411"/>
        <dbReference type="ChEBI" id="CHEBI:74449"/>
        <dbReference type="EC" id="2.1.1.181"/>
    </reaction>
</comment>
<evidence type="ECO:0000256" key="6">
    <source>
        <dbReference type="HAMAP-Rule" id="MF_01848"/>
    </source>
</evidence>
<comment type="function">
    <text evidence="6">Specifically methylates the adenine in position 1618 of 23S rRNA.</text>
</comment>
<evidence type="ECO:0000256" key="1">
    <source>
        <dbReference type="ARBA" id="ARBA00022490"/>
    </source>
</evidence>
<dbReference type="Gene3D" id="3.40.50.150">
    <property type="entry name" value="Vaccinia Virus protein VP39"/>
    <property type="match status" value="1"/>
</dbReference>
<accession>A0ABW2A313</accession>
<dbReference type="GO" id="GO:0052907">
    <property type="term" value="F:23S rRNA (adenine(1618)-N(6))-methyltransferase activity"/>
    <property type="evidence" value="ECO:0007669"/>
    <property type="project" value="UniProtKB-EC"/>
</dbReference>
<evidence type="ECO:0000256" key="5">
    <source>
        <dbReference type="ARBA" id="ARBA00022691"/>
    </source>
</evidence>
<dbReference type="HAMAP" id="MF_01848">
    <property type="entry name" value="23SrRNA_methyltr_F"/>
    <property type="match status" value="1"/>
</dbReference>
<comment type="subcellular location">
    <subcellularLocation>
        <location evidence="6">Cytoplasm</location>
    </subcellularLocation>
</comment>
<dbReference type="PIRSF" id="PIRSF029038">
    <property type="entry name" value="Mtase_YbiN_prd"/>
    <property type="match status" value="1"/>
</dbReference>
<proteinExistence type="inferred from homology"/>
<keyword evidence="2 6" id="KW-0698">rRNA processing</keyword>
<dbReference type="Proteomes" id="UP001596422">
    <property type="component" value="Unassembled WGS sequence"/>
</dbReference>
<dbReference type="InterPro" id="IPR029063">
    <property type="entry name" value="SAM-dependent_MTases_sf"/>
</dbReference>
<dbReference type="SUPFAM" id="SSF53335">
    <property type="entry name" value="S-adenosyl-L-methionine-dependent methyltransferases"/>
    <property type="match status" value="1"/>
</dbReference>
<dbReference type="NCBIfam" id="NF008725">
    <property type="entry name" value="PRK11727.1"/>
    <property type="match status" value="1"/>
</dbReference>
<evidence type="ECO:0000256" key="4">
    <source>
        <dbReference type="ARBA" id="ARBA00022679"/>
    </source>
</evidence>
<organism evidence="8 9">
    <name type="scientific">Marinobacterium aestuariivivens</name>
    <dbReference type="NCBI Taxonomy" id="1698799"/>
    <lineage>
        <taxon>Bacteria</taxon>
        <taxon>Pseudomonadati</taxon>
        <taxon>Pseudomonadota</taxon>
        <taxon>Gammaproteobacteria</taxon>
        <taxon>Oceanospirillales</taxon>
        <taxon>Oceanospirillaceae</taxon>
        <taxon>Marinobacterium</taxon>
    </lineage>
</organism>
<evidence type="ECO:0000313" key="8">
    <source>
        <dbReference type="EMBL" id="MFC6671865.1"/>
    </source>
</evidence>
<gene>
    <name evidence="6 8" type="primary">rlmF</name>
    <name evidence="8" type="ORF">ACFQDL_18680</name>
</gene>
<evidence type="ECO:0000313" key="9">
    <source>
        <dbReference type="Proteomes" id="UP001596422"/>
    </source>
</evidence>
<feature type="region of interest" description="Disordered" evidence="7">
    <location>
        <begin position="1"/>
        <end position="20"/>
    </location>
</feature>
<dbReference type="RefSeq" id="WP_379910344.1">
    <property type="nucleotide sequence ID" value="NZ_JBHSWE010000001.1"/>
</dbReference>
<protein>
    <recommendedName>
        <fullName evidence="6">Ribosomal RNA large subunit methyltransferase F</fullName>
        <ecNumber evidence="6">2.1.1.181</ecNumber>
    </recommendedName>
    <alternativeName>
        <fullName evidence="6">23S rRNA mA1618 methyltransferase</fullName>
    </alternativeName>
    <alternativeName>
        <fullName evidence="6">rRNA adenine N-6-methyltransferase</fullName>
    </alternativeName>
</protein>
<sequence length="322" mass="35774">MNKPDTKRSAKPELHPRNPHRARYDFPALIADSPDLQPFIRPNRFGNESIDFGDAAAVKALNRALLKHFYGVAYWDLPAGFLCPPIPGRADYIHYLADLLATSNDGSIPRGPAIKALDIGIGANCIYPIIGTREYGWRFVGSDINTTAIAAAKTLVSANPCLAGKIEARLQDRDDRIFAGIWRNGERFDITLCNPPFHSSKAAMTAESNRKWRGLKHGKASAAPKLNFGGQANELWCDGGEEAFVCRMVRESRSFGERCCWFSSLVARQSSLSGIYRELKKAGAAQVRTVEMAQGQKISRFVTWSYLGPEQREAWRAARWKG</sequence>
<keyword evidence="4 6" id="KW-0808">Transferase</keyword>
<keyword evidence="3 6" id="KW-0489">Methyltransferase</keyword>
<dbReference type="InterPro" id="IPR010286">
    <property type="entry name" value="METTL16/RlmF"/>
</dbReference>
<dbReference type="EMBL" id="JBHSWE010000001">
    <property type="protein sequence ID" value="MFC6671865.1"/>
    <property type="molecule type" value="Genomic_DNA"/>
</dbReference>
<dbReference type="PANTHER" id="PTHR13393:SF0">
    <property type="entry name" value="RNA N6-ADENOSINE-METHYLTRANSFERASE METTL16"/>
    <property type="match status" value="1"/>
</dbReference>
<evidence type="ECO:0000256" key="3">
    <source>
        <dbReference type="ARBA" id="ARBA00022603"/>
    </source>
</evidence>
<evidence type="ECO:0000256" key="2">
    <source>
        <dbReference type="ARBA" id="ARBA00022552"/>
    </source>
</evidence>
<dbReference type="EC" id="2.1.1.181" evidence="6"/>
<dbReference type="Pfam" id="PF05971">
    <property type="entry name" value="Methyltransf_10"/>
    <property type="match status" value="1"/>
</dbReference>
<dbReference type="InterPro" id="IPR016909">
    <property type="entry name" value="rRNA_lsu_MeTfrase_F"/>
</dbReference>
<reference evidence="9" key="1">
    <citation type="journal article" date="2019" name="Int. J. Syst. Evol. Microbiol.">
        <title>The Global Catalogue of Microorganisms (GCM) 10K type strain sequencing project: providing services to taxonomists for standard genome sequencing and annotation.</title>
        <authorList>
            <consortium name="The Broad Institute Genomics Platform"/>
            <consortium name="The Broad Institute Genome Sequencing Center for Infectious Disease"/>
            <person name="Wu L."/>
            <person name="Ma J."/>
        </authorList>
    </citation>
    <scope>NUCLEOTIDE SEQUENCE [LARGE SCALE GENOMIC DNA]</scope>
    <source>
        <strain evidence="9">NBRC 111756</strain>
    </source>
</reference>
<keyword evidence="9" id="KW-1185">Reference proteome</keyword>
<keyword evidence="5 6" id="KW-0949">S-adenosyl-L-methionine</keyword>
<evidence type="ECO:0000256" key="7">
    <source>
        <dbReference type="SAM" id="MobiDB-lite"/>
    </source>
</evidence>
<name>A0ABW2A313_9GAMM</name>
<comment type="caution">
    <text evidence="8">The sequence shown here is derived from an EMBL/GenBank/DDBJ whole genome shotgun (WGS) entry which is preliminary data.</text>
</comment>
<dbReference type="PANTHER" id="PTHR13393">
    <property type="entry name" value="SAM-DEPENDENT METHYLTRANSFERASE"/>
    <property type="match status" value="1"/>
</dbReference>
<dbReference type="CDD" id="cd02440">
    <property type="entry name" value="AdoMet_MTases"/>
    <property type="match status" value="1"/>
</dbReference>
<comment type="similarity">
    <text evidence="6">Belongs to the methyltransferase superfamily. METTL16/RlmF family.</text>
</comment>
<feature type="compositionally biased region" description="Basic and acidic residues" evidence="7">
    <location>
        <begin position="1"/>
        <end position="16"/>
    </location>
</feature>